<dbReference type="InterPro" id="IPR021391">
    <property type="entry name" value="DUF3027"/>
</dbReference>
<dbReference type="Proteomes" id="UP000242263">
    <property type="component" value="Unassembled WGS sequence"/>
</dbReference>
<accession>A0A2I1M5P9</accession>
<dbReference type="RefSeq" id="WP_101541334.1">
    <property type="nucleotide sequence ID" value="NZ_PKGU01000002.1"/>
</dbReference>
<reference evidence="2 3" key="1">
    <citation type="submission" date="2017-12" db="EMBL/GenBank/DDBJ databases">
        <title>Phylogenetic diversity of female urinary microbiome.</title>
        <authorList>
            <person name="Thomas-White K."/>
            <person name="Wolfe A.J."/>
        </authorList>
    </citation>
    <scope>NUCLEOTIDE SEQUENCE [LARGE SCALE GENOMIC DNA]</scope>
    <source>
        <strain evidence="2 3">UMB0064</strain>
    </source>
</reference>
<protein>
    <submittedName>
        <fullName evidence="2">DUF3027 domain-containing protein</fullName>
    </submittedName>
</protein>
<dbReference type="EMBL" id="PKGU01000002">
    <property type="protein sequence ID" value="PKZ15448.1"/>
    <property type="molecule type" value="Genomic_DNA"/>
</dbReference>
<name>A0A2I1M5P9_9BIFI</name>
<proteinExistence type="predicted"/>
<comment type="caution">
    <text evidence="2">The sequence shown here is derived from an EMBL/GenBank/DDBJ whole genome shotgun (WGS) entry which is preliminary data.</text>
</comment>
<dbReference type="Pfam" id="PF11228">
    <property type="entry name" value="DUF3027"/>
    <property type="match status" value="1"/>
</dbReference>
<gene>
    <name evidence="2" type="ORF">CYJ32_03475</name>
</gene>
<evidence type="ECO:0000313" key="3">
    <source>
        <dbReference type="Proteomes" id="UP000242263"/>
    </source>
</evidence>
<evidence type="ECO:0000256" key="1">
    <source>
        <dbReference type="SAM" id="MobiDB-lite"/>
    </source>
</evidence>
<sequence length="296" mass="32739">MTEQSPHKSADKAVEVEQPVIEQARLALLDIADSADHVGDFVGAWIVDSNVLDMRFVSALKGYEGWQWSITMYHDIQADKWTVNESSLVPTAGALLAPEWIPWKDRLLPSDISPTDVLGTEPDDERLEQGVSGGQASDSFRKTEVEEYTQIVEELNLSRSRVLSAEGRAQTAERWYNGPHGPKSLSTRVAAGKTCQTCGFFVQLQGELGTMFGVCANKWSQDDGRIVSLDHGCGEHSDIDPPEPSQLWIQPEPTVDDGDDIIIVSRPRVAQPTAEERRIADILEDVDNPDDLVDEE</sequence>
<feature type="region of interest" description="Disordered" evidence="1">
    <location>
        <begin position="114"/>
        <end position="136"/>
    </location>
</feature>
<dbReference type="AlphaFoldDB" id="A0A2I1M5P9"/>
<organism evidence="2 3">
    <name type="scientific">Alloscardovia omnicolens</name>
    <dbReference type="NCBI Taxonomy" id="419015"/>
    <lineage>
        <taxon>Bacteria</taxon>
        <taxon>Bacillati</taxon>
        <taxon>Actinomycetota</taxon>
        <taxon>Actinomycetes</taxon>
        <taxon>Bifidobacteriales</taxon>
        <taxon>Bifidobacteriaceae</taxon>
        <taxon>Alloscardovia</taxon>
    </lineage>
</organism>
<evidence type="ECO:0000313" key="2">
    <source>
        <dbReference type="EMBL" id="PKZ15448.1"/>
    </source>
</evidence>